<reference evidence="4 5" key="1">
    <citation type="submission" date="2013-09" db="EMBL/GenBank/DDBJ databases">
        <authorList>
            <person name="Zeng Z."/>
            <person name="Chen C."/>
        </authorList>
    </citation>
    <scope>NUCLEOTIDE SEQUENCE [LARGE SCALE GENOMIC DNA]</scope>
    <source>
        <strain evidence="4 5">F44-8</strain>
    </source>
</reference>
<keyword evidence="2" id="KW-0472">Membrane</keyword>
<dbReference type="Gene3D" id="1.10.10.10">
    <property type="entry name" value="Winged helix-like DNA-binding domain superfamily/Winged helix DNA-binding domain"/>
    <property type="match status" value="1"/>
</dbReference>
<dbReference type="GO" id="GO:0003677">
    <property type="term" value="F:DNA binding"/>
    <property type="evidence" value="ECO:0007669"/>
    <property type="project" value="InterPro"/>
</dbReference>
<keyword evidence="5" id="KW-1185">Reference proteome</keyword>
<evidence type="ECO:0000256" key="2">
    <source>
        <dbReference type="SAM" id="Phobius"/>
    </source>
</evidence>
<gene>
    <name evidence="4" type="ORF">Q763_08175</name>
</gene>
<evidence type="ECO:0000256" key="1">
    <source>
        <dbReference type="SAM" id="Coils"/>
    </source>
</evidence>
<evidence type="ECO:0000313" key="5">
    <source>
        <dbReference type="Proteomes" id="UP000030129"/>
    </source>
</evidence>
<dbReference type="eggNOG" id="COG3292">
    <property type="taxonomic scope" value="Bacteria"/>
</dbReference>
<comment type="caution">
    <text evidence="4">The sequence shown here is derived from an EMBL/GenBank/DDBJ whole genome shotgun (WGS) entry which is preliminary data.</text>
</comment>
<dbReference type="InterPro" id="IPR015943">
    <property type="entry name" value="WD40/YVTN_repeat-like_dom_sf"/>
</dbReference>
<keyword evidence="4" id="KW-0418">Kinase</keyword>
<keyword evidence="4" id="KW-0808">Transferase</keyword>
<dbReference type="InterPro" id="IPR016032">
    <property type="entry name" value="Sig_transdc_resp-reg_C-effctor"/>
</dbReference>
<name>A0A0A2LQV0_9FLAO</name>
<dbReference type="GO" id="GO:0006355">
    <property type="term" value="P:regulation of DNA-templated transcription"/>
    <property type="evidence" value="ECO:0007669"/>
    <property type="project" value="InterPro"/>
</dbReference>
<accession>A0A0A2LQV0</accession>
<evidence type="ECO:0000313" key="4">
    <source>
        <dbReference type="EMBL" id="KGO81608.1"/>
    </source>
</evidence>
<evidence type="ECO:0000256" key="3">
    <source>
        <dbReference type="SAM" id="SignalP"/>
    </source>
</evidence>
<keyword evidence="2" id="KW-1133">Transmembrane helix</keyword>
<dbReference type="GO" id="GO:0016301">
    <property type="term" value="F:kinase activity"/>
    <property type="evidence" value="ECO:0007669"/>
    <property type="project" value="UniProtKB-KW"/>
</dbReference>
<feature type="coiled-coil region" evidence="1">
    <location>
        <begin position="738"/>
        <end position="785"/>
    </location>
</feature>
<dbReference type="AlphaFoldDB" id="A0A0A2LQV0"/>
<keyword evidence="1" id="KW-0175">Coiled coil</keyword>
<dbReference type="RefSeq" id="WP_035132987.1">
    <property type="nucleotide sequence ID" value="NZ_JRLV01000007.1"/>
</dbReference>
<keyword evidence="3" id="KW-0732">Signal</keyword>
<feature type="transmembrane region" description="Helical" evidence="2">
    <location>
        <begin position="708"/>
        <end position="730"/>
    </location>
</feature>
<feature type="signal peptide" evidence="3">
    <location>
        <begin position="1"/>
        <end position="18"/>
    </location>
</feature>
<keyword evidence="2" id="KW-0812">Transmembrane</keyword>
<dbReference type="STRING" id="1406840.Q763_08175"/>
<dbReference type="Proteomes" id="UP000030129">
    <property type="component" value="Unassembled WGS sequence"/>
</dbReference>
<feature type="chain" id="PRO_5002002374" evidence="3">
    <location>
        <begin position="19"/>
        <end position="916"/>
    </location>
</feature>
<dbReference type="SUPFAM" id="SSF63829">
    <property type="entry name" value="Calcium-dependent phosphotriesterase"/>
    <property type="match status" value="1"/>
</dbReference>
<dbReference type="EMBL" id="JRLV01000007">
    <property type="protein sequence ID" value="KGO81608.1"/>
    <property type="molecule type" value="Genomic_DNA"/>
</dbReference>
<proteinExistence type="predicted"/>
<sequence length="916" mass="106320">MKVRVLLTLLLFTTIKLAAQDLLPFVENFTKSDYNGDNQVWSSCQGDDNALYFANNHYFLRYNGVKWEKYSLPNKTIIRSIYPDGDRIYCGSYREFGYWQRVDGKMKYVSLSKGKDVFAGGWDNEEIWKIFKHNDKLYFQSFNALYVSDGKTIERLKFPSLVSYCYVLNDTVYVASVQNGVYRMEGEQFVHLENWPELNLNVIHGMGLNKASGKIYVFTKNKGVFTGNENGIAAWDSPLNNLLKQNVILCAKFIDDNRLAIGTALKGIYVVNVNTGEYYNINRQNTLKNNAVLSITLDRENDLWLGLDNGIAHIEVNSPISVFQDNSGVLGSVYSLSASGDYYLFATNHGLFEYKNNNLRAIPGSQDQVWDIYRHGDEYIIGHNGGTFVYNGTSFIKKSPINGGWRFIKSDYDNAYFQANYAGLAVYRDIDNLSHYKRIDSLSKPLKNMAQNKPGEIWAADNYRGLYRITYDSDFNTIRFADISKENNINNDYAVKIFSFRDEILFYIDNTWYTYNSITAKLEQSAVFNASFRDISDVSAIDDNRFLVIKDRLLYLITREAERFVWQLLPEKYYEGKLIMEDTRVFKDAGKLFINLDDGFLTFNDAYTNKKSATVLLESFYNDKLLASGAKVKYNLPVEINVVADYYGYSKPDLFYRLNDSGDYIPVKNGSVILNNLSSGSQDFKVYYNNGREYVETASFDFIVARPWYFSGWMILVYIIVVSTVFFLYYRWNKVRYLQKIRLHEEELKHQKEILEVEMDAENKLRQQEHEKHMLEMEVQNKASEVAGKSLSIAKHSEMIESIQEVLESKAEGDDLKSKIRKIIKTSSLSKNEWQSFEKNLFKSHEEFVDKLSHLYPSLTPKDIKLSIYLKMNLSSKEIAPLMNISYRGVELHRYRLRKKLDIDKEESLYRFMINL</sequence>
<dbReference type="SUPFAM" id="SSF46894">
    <property type="entry name" value="C-terminal effector domain of the bipartite response regulators"/>
    <property type="match status" value="1"/>
</dbReference>
<organism evidence="4 5">
    <name type="scientific">Flavobacterium beibuense F44-8</name>
    <dbReference type="NCBI Taxonomy" id="1406840"/>
    <lineage>
        <taxon>Bacteria</taxon>
        <taxon>Pseudomonadati</taxon>
        <taxon>Bacteroidota</taxon>
        <taxon>Flavobacteriia</taxon>
        <taxon>Flavobacteriales</taxon>
        <taxon>Flavobacteriaceae</taxon>
        <taxon>Flavobacterium</taxon>
    </lineage>
</organism>
<dbReference type="InterPro" id="IPR036388">
    <property type="entry name" value="WH-like_DNA-bd_sf"/>
</dbReference>
<protein>
    <submittedName>
        <fullName evidence="4">Histidine kinase</fullName>
    </submittedName>
</protein>
<dbReference type="Gene3D" id="2.130.10.10">
    <property type="entry name" value="YVTN repeat-like/Quinoprotein amine dehydrogenase"/>
    <property type="match status" value="2"/>
</dbReference>
<dbReference type="eggNOG" id="COG2197">
    <property type="taxonomic scope" value="Bacteria"/>
</dbReference>